<feature type="transmembrane region" description="Helical" evidence="2">
    <location>
        <begin position="603"/>
        <end position="627"/>
    </location>
</feature>
<dbReference type="InterPro" id="IPR052798">
    <property type="entry name" value="Giardia_VSA"/>
</dbReference>
<sequence>MLDAQELVTKTRVCPSSGRGSGRQRRHLLSERAPPHGQQAAVGSPHRGSGGRVDNISSPARSLSPAVRGRPFGGSSVCGAMATMFEAIILASCILQFAWAACTPGSAGCEACGATIGGVNYCSKCTDANYAPVDGECVDVSQSTPDKQLCPQNAGGRCTQCARDSFMYQGGCYQVGQEPASSLCTSTDRAGVCVIAASGYFVPPNANSRQPSVVSCSDTAGVTLGGKTYTGVAECTQCTAEGLTDTQGGAARCVACGSKKPNKAGTGCFTCAVENCATCSADGTCETCTDGTSNTQCQAPGNKCHNSCQTCVDNVPPDVAKCKTCKADAPYLKVASSQATEGTCVTAAECTADGTHFTKDNVQINSSPIKVCLPCGATEGVAECQICKSESDTASPTCSVCGDGKLPKSDNLECLDCSVPNCIKCSAAGDPSNVNKPGTCAACGPGYVLVANECVACTTVGCKTCTNNADSQTCSACMDSTQKVSADGTKCVACRVSNCQSCSEDNVCAVCTNSGEKPNTTGSECVACGIAGCSNCNAQDKCETCEAPKKPSKDQKSCTECKDKNCAFCTGEGACQECGSGYKLEGETCVSTSTNKSALSTGAIAGISVAAVVVVGGLVGFLCWWFVCRGKA</sequence>
<dbReference type="AlphaFoldDB" id="A0A132NN99"/>
<dbReference type="PANTHER" id="PTHR23275">
    <property type="entry name" value="CABRIOLET.-RELATED"/>
    <property type="match status" value="1"/>
</dbReference>
<feature type="domain" description="EGF-like" evidence="3">
    <location>
        <begin position="270"/>
        <end position="298"/>
    </location>
</feature>
<dbReference type="VEuPathDB" id="GiardiaDB:QR46_4564"/>
<keyword evidence="2" id="KW-1133">Transmembrane helix</keyword>
<dbReference type="Proteomes" id="UP000070089">
    <property type="component" value="Unassembled WGS sequence"/>
</dbReference>
<dbReference type="InterPro" id="IPR005127">
    <property type="entry name" value="Giardia_VSP"/>
</dbReference>
<dbReference type="InterPro" id="IPR006212">
    <property type="entry name" value="Furin_repeat"/>
</dbReference>
<protein>
    <submittedName>
        <fullName evidence="4">Variant-specific surface protein</fullName>
    </submittedName>
</protein>
<gene>
    <name evidence="4" type="ORF">QR46_4564</name>
</gene>
<evidence type="ECO:0000256" key="2">
    <source>
        <dbReference type="SAM" id="Phobius"/>
    </source>
</evidence>
<organism evidence="4 5">
    <name type="scientific">Giardia duodenalis assemblage B</name>
    <dbReference type="NCBI Taxonomy" id="1394984"/>
    <lineage>
        <taxon>Eukaryota</taxon>
        <taxon>Metamonada</taxon>
        <taxon>Diplomonadida</taxon>
        <taxon>Hexamitidae</taxon>
        <taxon>Giardiinae</taxon>
        <taxon>Giardia</taxon>
    </lineage>
</organism>
<evidence type="ECO:0000313" key="4">
    <source>
        <dbReference type="EMBL" id="KWX11478.1"/>
    </source>
</evidence>
<reference evidence="4 5" key="1">
    <citation type="journal article" date="2015" name="Mol. Biochem. Parasitol.">
        <title>Identification of polymorphic genes for use in assemblage B genotyping assays through comparative genomics of multiple assemblage B Giardia duodenalis isolates.</title>
        <authorList>
            <person name="Wielinga C."/>
            <person name="Thompson R.C."/>
            <person name="Monis P."/>
            <person name="Ryan U."/>
        </authorList>
    </citation>
    <scope>NUCLEOTIDE SEQUENCE [LARGE SCALE GENOMIC DNA]</scope>
    <source>
        <strain evidence="4 5">BAH15c1</strain>
    </source>
</reference>
<evidence type="ECO:0000259" key="3">
    <source>
        <dbReference type="SMART" id="SM00181"/>
    </source>
</evidence>
<keyword evidence="2" id="KW-0472">Membrane</keyword>
<dbReference type="EMBL" id="JXTI01000183">
    <property type="protein sequence ID" value="KWX11478.1"/>
    <property type="molecule type" value="Genomic_DNA"/>
</dbReference>
<proteinExistence type="predicted"/>
<dbReference type="SMART" id="SM00181">
    <property type="entry name" value="EGF"/>
    <property type="match status" value="5"/>
</dbReference>
<dbReference type="OrthoDB" id="300641at2759"/>
<dbReference type="InterPro" id="IPR000742">
    <property type="entry name" value="EGF"/>
</dbReference>
<dbReference type="SMART" id="SM00261">
    <property type="entry name" value="FU"/>
    <property type="match status" value="3"/>
</dbReference>
<name>A0A132NN99_GIAIN</name>
<feature type="region of interest" description="Disordered" evidence="1">
    <location>
        <begin position="1"/>
        <end position="68"/>
    </location>
</feature>
<evidence type="ECO:0000313" key="5">
    <source>
        <dbReference type="Proteomes" id="UP000070089"/>
    </source>
</evidence>
<dbReference type="SUPFAM" id="SSF57184">
    <property type="entry name" value="Growth factor receptor domain"/>
    <property type="match status" value="2"/>
</dbReference>
<accession>A0A132NN99</accession>
<feature type="domain" description="EGF-like" evidence="3">
    <location>
        <begin position="303"/>
        <end position="345"/>
    </location>
</feature>
<dbReference type="PANTHER" id="PTHR23275:SF100">
    <property type="entry name" value="EGF-LIKE DOMAIN-CONTAINING PROTEIN"/>
    <property type="match status" value="1"/>
</dbReference>
<feature type="domain" description="EGF-like" evidence="3">
    <location>
        <begin position="416"/>
        <end position="455"/>
    </location>
</feature>
<feature type="domain" description="EGF-like" evidence="3">
    <location>
        <begin position="374"/>
        <end position="415"/>
    </location>
</feature>
<feature type="domain" description="EGF-like" evidence="3">
    <location>
        <begin position="560"/>
        <end position="590"/>
    </location>
</feature>
<dbReference type="InterPro" id="IPR009030">
    <property type="entry name" value="Growth_fac_rcpt_cys_sf"/>
</dbReference>
<evidence type="ECO:0000256" key="1">
    <source>
        <dbReference type="SAM" id="MobiDB-lite"/>
    </source>
</evidence>
<dbReference type="Pfam" id="PF03302">
    <property type="entry name" value="VSP"/>
    <property type="match status" value="2"/>
</dbReference>
<comment type="caution">
    <text evidence="4">The sequence shown here is derived from an EMBL/GenBank/DDBJ whole genome shotgun (WGS) entry which is preliminary data.</text>
</comment>
<keyword evidence="2" id="KW-0812">Transmembrane</keyword>